<protein>
    <submittedName>
        <fullName evidence="1">Uncharacterized protein</fullName>
    </submittedName>
</protein>
<dbReference type="OrthoDB" id="7476002at2"/>
<comment type="caution">
    <text evidence="1">The sequence shown here is derived from an EMBL/GenBank/DDBJ whole genome shotgun (WGS) entry which is preliminary data.</text>
</comment>
<accession>T0INQ8</accession>
<organism evidence="1 2">
    <name type="scientific">Sphingobium ummariense RL-3</name>
    <dbReference type="NCBI Taxonomy" id="1346791"/>
    <lineage>
        <taxon>Bacteria</taxon>
        <taxon>Pseudomonadati</taxon>
        <taxon>Pseudomonadota</taxon>
        <taxon>Alphaproteobacteria</taxon>
        <taxon>Sphingomonadales</taxon>
        <taxon>Sphingomonadaceae</taxon>
        <taxon>Sphingobium</taxon>
    </lineage>
</organism>
<name>T0INQ8_9SPHN</name>
<dbReference type="AlphaFoldDB" id="T0INQ8"/>
<dbReference type="EMBL" id="AUWY01000120">
    <property type="protein sequence ID" value="EQB30480.1"/>
    <property type="molecule type" value="Genomic_DNA"/>
</dbReference>
<reference evidence="1 2" key="1">
    <citation type="journal article" date="2013" name="Genome Announc.">
        <title>Draft Genome Sequence of Sphingobium ummariense Strain RL-3, a Hexachlorocyclohexane-Degrading Bacterium.</title>
        <authorList>
            <person name="Kohli P."/>
            <person name="Dua A."/>
            <person name="Sangwan N."/>
            <person name="Oldach P."/>
            <person name="Khurana J.P."/>
            <person name="Lal R."/>
        </authorList>
    </citation>
    <scope>NUCLEOTIDE SEQUENCE [LARGE SCALE GENOMIC DNA]</scope>
    <source>
        <strain evidence="1 2">RL-3</strain>
    </source>
</reference>
<evidence type="ECO:0000313" key="2">
    <source>
        <dbReference type="Proteomes" id="UP000015523"/>
    </source>
</evidence>
<evidence type="ECO:0000313" key="1">
    <source>
        <dbReference type="EMBL" id="EQB30480.1"/>
    </source>
</evidence>
<sequence length="59" mass="6391">MPDDIAAALGRFQAFLDRYDPVSTIDEASGFTAADGLLLAAELELAERARSTPDEFTEE</sequence>
<dbReference type="Proteomes" id="UP000015523">
    <property type="component" value="Unassembled WGS sequence"/>
</dbReference>
<gene>
    <name evidence="1" type="ORF">M529_19205</name>
</gene>
<dbReference type="PATRIC" id="fig|1346791.3.peg.3706"/>
<keyword evidence="2" id="KW-1185">Reference proteome</keyword>
<dbReference type="RefSeq" id="WP_021319440.1">
    <property type="nucleotide sequence ID" value="NZ_AUWY01000120.1"/>
</dbReference>
<proteinExistence type="predicted"/>
<dbReference type="STRING" id="1346791.M529_19205"/>